<dbReference type="InterPro" id="IPR046825">
    <property type="entry name" value="PDH_C"/>
</dbReference>
<dbReference type="PANTHER" id="PTHR21363:SF0">
    <property type="entry name" value="PREPHENATE DEHYDROGENASE [NADP(+)]"/>
    <property type="match status" value="1"/>
</dbReference>
<dbReference type="InterPro" id="IPR050812">
    <property type="entry name" value="Preph/Arog_dehydrog"/>
</dbReference>
<dbReference type="Gene3D" id="1.10.3660.10">
    <property type="entry name" value="6-phosphogluconate dehydrogenase C-terminal like domain"/>
    <property type="match status" value="1"/>
</dbReference>
<dbReference type="SUPFAM" id="SSF51735">
    <property type="entry name" value="NAD(P)-binding Rossmann-fold domains"/>
    <property type="match status" value="1"/>
</dbReference>
<dbReference type="EMBL" id="JBHSBN010000007">
    <property type="protein sequence ID" value="MFC4106874.1"/>
    <property type="molecule type" value="Genomic_DNA"/>
</dbReference>
<gene>
    <name evidence="5" type="ORF">ACFOX0_13175</name>
</gene>
<dbReference type="SUPFAM" id="SSF48179">
    <property type="entry name" value="6-phosphogluconate dehydrogenase C-terminal domain-like"/>
    <property type="match status" value="1"/>
</dbReference>
<evidence type="ECO:0000256" key="3">
    <source>
        <dbReference type="SAM" id="MobiDB-lite"/>
    </source>
</evidence>
<dbReference type="RefSeq" id="WP_377545205.1">
    <property type="nucleotide sequence ID" value="NZ_JBHSBN010000007.1"/>
</dbReference>
<feature type="domain" description="Prephenate/arogenate dehydrogenase" evidence="4">
    <location>
        <begin position="9"/>
        <end position="292"/>
    </location>
</feature>
<dbReference type="PANTHER" id="PTHR21363">
    <property type="entry name" value="PREPHENATE DEHYDROGENASE"/>
    <property type="match status" value="1"/>
</dbReference>
<name>A0ABV8KLI1_9ACTN</name>
<evidence type="ECO:0000259" key="4">
    <source>
        <dbReference type="PROSITE" id="PS51176"/>
    </source>
</evidence>
<comment type="caution">
    <text evidence="5">The sequence shown here is derived from an EMBL/GenBank/DDBJ whole genome shotgun (WGS) entry which is preliminary data.</text>
</comment>
<dbReference type="Pfam" id="PF20463">
    <property type="entry name" value="PDH_C"/>
    <property type="match status" value="1"/>
</dbReference>
<accession>A0ABV8KLI1</accession>
<comment type="similarity">
    <text evidence="1">Belongs to the prephenate/arogenate dehydrogenase family.</text>
</comment>
<evidence type="ECO:0000313" key="6">
    <source>
        <dbReference type="Proteomes" id="UP001595868"/>
    </source>
</evidence>
<dbReference type="Pfam" id="PF02153">
    <property type="entry name" value="PDH_N"/>
    <property type="match status" value="1"/>
</dbReference>
<proteinExistence type="inferred from homology"/>
<dbReference type="Proteomes" id="UP001595868">
    <property type="component" value="Unassembled WGS sequence"/>
</dbReference>
<dbReference type="InterPro" id="IPR036291">
    <property type="entry name" value="NAD(P)-bd_dom_sf"/>
</dbReference>
<dbReference type="PROSITE" id="PS51176">
    <property type="entry name" value="PDH_ADH"/>
    <property type="match status" value="1"/>
</dbReference>
<dbReference type="InterPro" id="IPR046826">
    <property type="entry name" value="PDH_N"/>
</dbReference>
<dbReference type="InterPro" id="IPR008927">
    <property type="entry name" value="6-PGluconate_DH-like_C_sf"/>
</dbReference>
<evidence type="ECO:0000256" key="1">
    <source>
        <dbReference type="ARBA" id="ARBA00007964"/>
    </source>
</evidence>
<dbReference type="InterPro" id="IPR003099">
    <property type="entry name" value="Prephen_DH"/>
</dbReference>
<reference evidence="6" key="1">
    <citation type="journal article" date="2019" name="Int. J. Syst. Evol. Microbiol.">
        <title>The Global Catalogue of Microorganisms (GCM) 10K type strain sequencing project: providing services to taxonomists for standard genome sequencing and annotation.</title>
        <authorList>
            <consortium name="The Broad Institute Genomics Platform"/>
            <consortium name="The Broad Institute Genome Sequencing Center for Infectious Disease"/>
            <person name="Wu L."/>
            <person name="Ma J."/>
        </authorList>
    </citation>
    <scope>NUCLEOTIDE SEQUENCE [LARGE SCALE GENOMIC DNA]</scope>
    <source>
        <strain evidence="6">2902at01</strain>
    </source>
</reference>
<evidence type="ECO:0000256" key="2">
    <source>
        <dbReference type="ARBA" id="ARBA00023002"/>
    </source>
</evidence>
<keyword evidence="2" id="KW-0560">Oxidoreductase</keyword>
<protein>
    <submittedName>
        <fullName evidence="5">Prephenate dehydrogenase</fullName>
    </submittedName>
</protein>
<keyword evidence="6" id="KW-1185">Reference proteome</keyword>
<feature type="region of interest" description="Disordered" evidence="3">
    <location>
        <begin position="35"/>
        <end position="57"/>
    </location>
</feature>
<sequence>MFAAGGLGVRVAVLGTGLIGGSILLRLREAGLDARGWDPDPQTRRHGRDRGVPFADTPADAVRDRDVVFLCGPLRTLPDTLAEVAGVVGDDCVLTDVGSTKSAVAEAAARFGLTHRFVPGHPMAGTERAGLTSAVAGLFQDAAWVLCPAPDGELTRFRALAGLLADVFAARVVPLSVPVHDAVVALSSHIPHLLAGALAGGTARAPSRPAVVGLAAGSFRDGTRVAGAPSRRTADMLIANRDFVLRELGLVENFLADLTAALRTGDAAALAGHLGEARALRQELFRPAAARSDHDFPAAGSTAELDFLLRLGGQGGWIERITTDGPTARYTVRRPDPDPPDDDA</sequence>
<evidence type="ECO:0000313" key="5">
    <source>
        <dbReference type="EMBL" id="MFC4106874.1"/>
    </source>
</evidence>
<dbReference type="Gene3D" id="3.40.50.720">
    <property type="entry name" value="NAD(P)-binding Rossmann-like Domain"/>
    <property type="match status" value="1"/>
</dbReference>
<organism evidence="5 6">
    <name type="scientific">Micromonospora zhanjiangensis</name>
    <dbReference type="NCBI Taxonomy" id="1522057"/>
    <lineage>
        <taxon>Bacteria</taxon>
        <taxon>Bacillati</taxon>
        <taxon>Actinomycetota</taxon>
        <taxon>Actinomycetes</taxon>
        <taxon>Micromonosporales</taxon>
        <taxon>Micromonosporaceae</taxon>
        <taxon>Micromonospora</taxon>
    </lineage>
</organism>